<feature type="domain" description="Solute-binding protein family 3/N-terminal" evidence="5">
    <location>
        <begin position="59"/>
        <end position="296"/>
    </location>
</feature>
<evidence type="ECO:0000313" key="6">
    <source>
        <dbReference type="EMBL" id="GGO43401.1"/>
    </source>
</evidence>
<dbReference type="Gene3D" id="3.40.190.10">
    <property type="entry name" value="Periplasmic binding protein-like II"/>
    <property type="match status" value="2"/>
</dbReference>
<sequence length="342" mass="35785">MAISRRIIRTALTTLTTLATAGLLLTGCSGGSPSGTSSSAPAENAAAGTEELTPVTVGLLPIATSAAVPLGIDEGIFEKHGLDVTIQQGQGGAALLPAVSSGTVEFAVGNPQSILLANSQGLDIRIIAGYSTSYENVDDPEDQAPSGVIALEESGISSWADLEGKRVAVNTLNTQGHLTIMQSVEADGGDPEQVEFTEIGFPDQLAQLEQGNIDAAWIPEPFLSQGRAQEGVQFIGDSLRAIDGLYSMVTFTNGDYAEANPEVVAAFRDAITESTELAMADEDAFREAIVDYTGMDAAVVDSLNLEYLSGELDRTILEDLSATAHKFGFLDSEPDLDQTILD</sequence>
<dbReference type="SUPFAM" id="SSF53850">
    <property type="entry name" value="Periplasmic binding protein-like II"/>
    <property type="match status" value="1"/>
</dbReference>
<comment type="caution">
    <text evidence="6">The sequence shown here is derived from an EMBL/GenBank/DDBJ whole genome shotgun (WGS) entry which is preliminary data.</text>
</comment>
<dbReference type="Proteomes" id="UP000642509">
    <property type="component" value="Unassembled WGS sequence"/>
</dbReference>
<name>A0ABQ2LUQ9_9MICC</name>
<dbReference type="PANTHER" id="PTHR30024:SF47">
    <property type="entry name" value="TAURINE-BINDING PERIPLASMIC PROTEIN"/>
    <property type="match status" value="1"/>
</dbReference>
<feature type="signal peptide" evidence="4">
    <location>
        <begin position="1"/>
        <end position="21"/>
    </location>
</feature>
<gene>
    <name evidence="6" type="primary">ssuA</name>
    <name evidence="6" type="ORF">GCM10010977_11450</name>
</gene>
<reference evidence="7" key="1">
    <citation type="journal article" date="2019" name="Int. J. Syst. Evol. Microbiol.">
        <title>The Global Catalogue of Microorganisms (GCM) 10K type strain sequencing project: providing services to taxonomists for standard genome sequencing and annotation.</title>
        <authorList>
            <consortium name="The Broad Institute Genomics Platform"/>
            <consortium name="The Broad Institute Genome Sequencing Center for Infectious Disease"/>
            <person name="Wu L."/>
            <person name="Ma J."/>
        </authorList>
    </citation>
    <scope>NUCLEOTIDE SEQUENCE [LARGE SCALE GENOMIC DNA]</scope>
    <source>
        <strain evidence="7">CGMCC 1.7064</strain>
    </source>
</reference>
<protein>
    <submittedName>
        <fullName evidence="6">Sulfonate ABC transporter substrate-binding protein</fullName>
    </submittedName>
</protein>
<dbReference type="Pfam" id="PF09084">
    <property type="entry name" value="NMT1"/>
    <property type="match status" value="1"/>
</dbReference>
<evidence type="ECO:0000256" key="4">
    <source>
        <dbReference type="SAM" id="SignalP"/>
    </source>
</evidence>
<accession>A0ABQ2LUQ9</accession>
<dbReference type="InterPro" id="IPR015168">
    <property type="entry name" value="SsuA/THI5"/>
</dbReference>
<organism evidence="6 7">
    <name type="scientific">Citricoccus zhacaiensis</name>
    <dbReference type="NCBI Taxonomy" id="489142"/>
    <lineage>
        <taxon>Bacteria</taxon>
        <taxon>Bacillati</taxon>
        <taxon>Actinomycetota</taxon>
        <taxon>Actinomycetes</taxon>
        <taxon>Micrococcales</taxon>
        <taxon>Micrococcaceae</taxon>
        <taxon>Citricoccus</taxon>
    </lineage>
</organism>
<comment type="similarity">
    <text evidence="2">Belongs to the bacterial solute-binding protein SsuA/TauA family.</text>
</comment>
<proteinExistence type="inferred from homology"/>
<feature type="chain" id="PRO_5045517458" evidence="4">
    <location>
        <begin position="22"/>
        <end position="342"/>
    </location>
</feature>
<dbReference type="PANTHER" id="PTHR30024">
    <property type="entry name" value="ALIPHATIC SULFONATES-BINDING PROTEIN-RELATED"/>
    <property type="match status" value="1"/>
</dbReference>
<dbReference type="InterPro" id="IPR001638">
    <property type="entry name" value="Solute-binding_3/MltF_N"/>
</dbReference>
<dbReference type="RefSeq" id="WP_188805141.1">
    <property type="nucleotide sequence ID" value="NZ_BAAAOU010000004.1"/>
</dbReference>
<comment type="subcellular location">
    <subcellularLocation>
        <location evidence="1">Periplasm</location>
    </subcellularLocation>
</comment>
<evidence type="ECO:0000313" key="7">
    <source>
        <dbReference type="Proteomes" id="UP000642509"/>
    </source>
</evidence>
<dbReference type="SMART" id="SM00062">
    <property type="entry name" value="PBPb"/>
    <property type="match status" value="1"/>
</dbReference>
<evidence type="ECO:0000256" key="2">
    <source>
        <dbReference type="ARBA" id="ARBA00010742"/>
    </source>
</evidence>
<evidence type="ECO:0000256" key="1">
    <source>
        <dbReference type="ARBA" id="ARBA00004418"/>
    </source>
</evidence>
<keyword evidence="3 4" id="KW-0732">Signal</keyword>
<evidence type="ECO:0000259" key="5">
    <source>
        <dbReference type="SMART" id="SM00062"/>
    </source>
</evidence>
<keyword evidence="7" id="KW-1185">Reference proteome</keyword>
<dbReference type="EMBL" id="BMLQ01000003">
    <property type="protein sequence ID" value="GGO43401.1"/>
    <property type="molecule type" value="Genomic_DNA"/>
</dbReference>
<dbReference type="PROSITE" id="PS51257">
    <property type="entry name" value="PROKAR_LIPOPROTEIN"/>
    <property type="match status" value="1"/>
</dbReference>
<evidence type="ECO:0000256" key="3">
    <source>
        <dbReference type="ARBA" id="ARBA00022729"/>
    </source>
</evidence>